<dbReference type="Pfam" id="PF05225">
    <property type="entry name" value="HTH_psq"/>
    <property type="match status" value="1"/>
</dbReference>
<gene>
    <name evidence="4" type="ORF">ILUMI_26028</name>
</gene>
<protein>
    <recommendedName>
        <fullName evidence="3">HTH psq-type domain-containing protein</fullName>
    </recommendedName>
</protein>
<comment type="subcellular location">
    <subcellularLocation>
        <location evidence="1">Nucleus</location>
    </subcellularLocation>
</comment>
<accession>A0A8K0C460</accession>
<dbReference type="InterPro" id="IPR007889">
    <property type="entry name" value="HTH_Psq"/>
</dbReference>
<feature type="domain" description="HTH psq-type" evidence="3">
    <location>
        <begin position="22"/>
        <end position="58"/>
    </location>
</feature>
<evidence type="ECO:0000259" key="3">
    <source>
        <dbReference type="Pfam" id="PF05225"/>
    </source>
</evidence>
<keyword evidence="5" id="KW-1185">Reference proteome</keyword>
<dbReference type="Gene3D" id="1.10.10.60">
    <property type="entry name" value="Homeodomain-like"/>
    <property type="match status" value="1"/>
</dbReference>
<comment type="caution">
    <text evidence="4">The sequence shown here is derived from an EMBL/GenBank/DDBJ whole genome shotgun (WGS) entry which is preliminary data.</text>
</comment>
<dbReference type="OrthoDB" id="6774475at2759"/>
<feature type="compositionally biased region" description="Basic and acidic residues" evidence="2">
    <location>
        <begin position="98"/>
        <end position="111"/>
    </location>
</feature>
<dbReference type="SUPFAM" id="SSF46689">
    <property type="entry name" value="Homeodomain-like"/>
    <property type="match status" value="1"/>
</dbReference>
<evidence type="ECO:0000313" key="4">
    <source>
        <dbReference type="EMBL" id="KAF2880145.1"/>
    </source>
</evidence>
<evidence type="ECO:0000256" key="2">
    <source>
        <dbReference type="SAM" id="MobiDB-lite"/>
    </source>
</evidence>
<organism evidence="4 5">
    <name type="scientific">Ignelater luminosus</name>
    <name type="common">Cucubano</name>
    <name type="synonym">Pyrophorus luminosus</name>
    <dbReference type="NCBI Taxonomy" id="2038154"/>
    <lineage>
        <taxon>Eukaryota</taxon>
        <taxon>Metazoa</taxon>
        <taxon>Ecdysozoa</taxon>
        <taxon>Arthropoda</taxon>
        <taxon>Hexapoda</taxon>
        <taxon>Insecta</taxon>
        <taxon>Pterygota</taxon>
        <taxon>Neoptera</taxon>
        <taxon>Endopterygota</taxon>
        <taxon>Coleoptera</taxon>
        <taxon>Polyphaga</taxon>
        <taxon>Elateriformia</taxon>
        <taxon>Elateroidea</taxon>
        <taxon>Elateridae</taxon>
        <taxon>Agrypninae</taxon>
        <taxon>Pyrophorini</taxon>
        <taxon>Ignelater</taxon>
    </lineage>
</organism>
<dbReference type="InterPro" id="IPR009057">
    <property type="entry name" value="Homeodomain-like_sf"/>
</dbReference>
<evidence type="ECO:0000256" key="1">
    <source>
        <dbReference type="ARBA" id="ARBA00004123"/>
    </source>
</evidence>
<dbReference type="Proteomes" id="UP000801492">
    <property type="component" value="Unassembled WGS sequence"/>
</dbReference>
<evidence type="ECO:0000313" key="5">
    <source>
        <dbReference type="Proteomes" id="UP000801492"/>
    </source>
</evidence>
<reference evidence="4" key="1">
    <citation type="submission" date="2019-08" db="EMBL/GenBank/DDBJ databases">
        <title>The genome of the North American firefly Photinus pyralis.</title>
        <authorList>
            <consortium name="Photinus pyralis genome working group"/>
            <person name="Fallon T.R."/>
            <person name="Sander Lower S.E."/>
            <person name="Weng J.-K."/>
        </authorList>
    </citation>
    <scope>NUCLEOTIDE SEQUENCE</scope>
    <source>
        <strain evidence="4">TRF0915ILg1</strain>
        <tissue evidence="4">Whole body</tissue>
    </source>
</reference>
<dbReference type="EMBL" id="VTPC01091018">
    <property type="protein sequence ID" value="KAF2880145.1"/>
    <property type="molecule type" value="Genomic_DNA"/>
</dbReference>
<feature type="region of interest" description="Disordered" evidence="2">
    <location>
        <begin position="62"/>
        <end position="111"/>
    </location>
</feature>
<proteinExistence type="predicted"/>
<sequence length="197" mass="22703">MSKPDIPRNYKRKRNRQRWSADCMMRALQEVLKGRIGYKKAAQTFSTSQSTLKDTVKKVCQRGLSPASERQEKKAPKRRLFSPTQDKKGSKAKKEKKKEKTANETITNKEEKKVVQESSLDVEDHEACMFCKELYSQSRAKEGWIQCSIDLSVRARVFSYTHFRNSLADVKIYGSILTSAKPNITASIPHYWNKLPP</sequence>
<dbReference type="GO" id="GO:0005634">
    <property type="term" value="C:nucleus"/>
    <property type="evidence" value="ECO:0007669"/>
    <property type="project" value="UniProtKB-SubCell"/>
</dbReference>
<name>A0A8K0C460_IGNLU</name>
<dbReference type="AlphaFoldDB" id="A0A8K0C460"/>
<dbReference type="GO" id="GO:0003677">
    <property type="term" value="F:DNA binding"/>
    <property type="evidence" value="ECO:0007669"/>
    <property type="project" value="InterPro"/>
</dbReference>